<reference evidence="2 3" key="1">
    <citation type="journal article" date="2021" name="Microorganisms">
        <title>Genome Evolution of Filamentous Cyanobacterium Nostoc Species: From Facultative Symbiosis to Free Living.</title>
        <authorList>
            <person name="Huo D."/>
            <person name="Li H."/>
            <person name="Cai F."/>
            <person name="Guo X."/>
            <person name="Qiao Z."/>
            <person name="Wang W."/>
            <person name="Yu G."/>
            <person name="Li R."/>
        </authorList>
    </citation>
    <scope>NUCLEOTIDE SEQUENCE [LARGE SCALE GENOMIC DNA]</scope>
    <source>
        <strain evidence="2 3">CHAB 5714</strain>
    </source>
</reference>
<evidence type="ECO:0000259" key="1">
    <source>
        <dbReference type="Pfam" id="PF00144"/>
    </source>
</evidence>
<accession>A0ABS8ID42</accession>
<keyword evidence="3" id="KW-1185">Reference proteome</keyword>
<protein>
    <submittedName>
        <fullName evidence="2">Beta-lactamase family protein</fullName>
    </submittedName>
</protein>
<name>A0ABS8ID42_9NOSO</name>
<gene>
    <name evidence="2" type="ORF">LC586_23565</name>
</gene>
<comment type="caution">
    <text evidence="2">The sequence shown here is derived from an EMBL/GenBank/DDBJ whole genome shotgun (WGS) entry which is preliminary data.</text>
</comment>
<dbReference type="InterPro" id="IPR050491">
    <property type="entry name" value="AmpC-like"/>
</dbReference>
<dbReference type="InterPro" id="IPR012338">
    <property type="entry name" value="Beta-lactam/transpept-like"/>
</dbReference>
<dbReference type="RefSeq" id="WP_229487068.1">
    <property type="nucleotide sequence ID" value="NZ_JAIVFQ010000043.1"/>
</dbReference>
<organism evidence="2 3">
    <name type="scientific">Nostoc favosum CHAB5714</name>
    <dbReference type="NCBI Taxonomy" id="2780399"/>
    <lineage>
        <taxon>Bacteria</taxon>
        <taxon>Bacillati</taxon>
        <taxon>Cyanobacteriota</taxon>
        <taxon>Cyanophyceae</taxon>
        <taxon>Nostocales</taxon>
        <taxon>Nostocaceae</taxon>
        <taxon>Nostoc</taxon>
        <taxon>Nostoc favosum</taxon>
    </lineage>
</organism>
<evidence type="ECO:0000313" key="2">
    <source>
        <dbReference type="EMBL" id="MCC5602094.1"/>
    </source>
</evidence>
<proteinExistence type="predicted"/>
<sequence length="429" mass="46396">MLFRILPTSILTSALLFAPAVTLVTGSISSPALSITLATNSLPSSVNQDLAEQLQASLDQARGNIPGAAVAIISPKVTWFGASGVADIATDTQLQPSDRFQIGSITKTFVATTILQLVEEGILGLEDTLVDRLPKTVTAAIPNSERITVRQLLNHTSGLADYTDVLFTQAAVNPGVFFNNWQPEELVSLINGTEASSEPGELWEYSNTNFLLLGMVLEAATKGNIADEIRDRILDPLALSNTFFAEEEAIPGGYVKGYWDFDQNGTLNDISVANLSWAWSAGAMVSNTADLATFIQALIGGELLEPDTLNQMLTTISPIASENYSAYGLGIGTIESPNRFWYIHRGQTLGYRSNMWYSPLENITYIELINARSNQNLSGATLTTLRRHKSTASVPEPGMIPGLLLLVSMGLTLRSRLPLLNNICCRNKV</sequence>
<dbReference type="EMBL" id="JAIVFQ010000043">
    <property type="protein sequence ID" value="MCC5602094.1"/>
    <property type="molecule type" value="Genomic_DNA"/>
</dbReference>
<feature type="domain" description="Beta-lactamase-related" evidence="1">
    <location>
        <begin position="61"/>
        <end position="373"/>
    </location>
</feature>
<dbReference type="Pfam" id="PF00144">
    <property type="entry name" value="Beta-lactamase"/>
    <property type="match status" value="1"/>
</dbReference>
<dbReference type="InterPro" id="IPR001466">
    <property type="entry name" value="Beta-lactam-related"/>
</dbReference>
<dbReference type="Gene3D" id="3.40.710.10">
    <property type="entry name" value="DD-peptidase/beta-lactamase superfamily"/>
    <property type="match status" value="1"/>
</dbReference>
<dbReference type="PANTHER" id="PTHR46825:SF7">
    <property type="entry name" value="D-ALANYL-D-ALANINE CARBOXYPEPTIDASE"/>
    <property type="match status" value="1"/>
</dbReference>
<dbReference type="SUPFAM" id="SSF56601">
    <property type="entry name" value="beta-lactamase/transpeptidase-like"/>
    <property type="match status" value="1"/>
</dbReference>
<evidence type="ECO:0000313" key="3">
    <source>
        <dbReference type="Proteomes" id="UP001199525"/>
    </source>
</evidence>
<dbReference type="PANTHER" id="PTHR46825">
    <property type="entry name" value="D-ALANYL-D-ALANINE-CARBOXYPEPTIDASE/ENDOPEPTIDASE AMPH"/>
    <property type="match status" value="1"/>
</dbReference>
<dbReference type="Proteomes" id="UP001199525">
    <property type="component" value="Unassembled WGS sequence"/>
</dbReference>